<dbReference type="Gene3D" id="3.30.2230.10">
    <property type="entry name" value="DUSP-like"/>
    <property type="match status" value="2"/>
</dbReference>
<dbReference type="Proteomes" id="UP000001514">
    <property type="component" value="Unassembled WGS sequence"/>
</dbReference>
<evidence type="ECO:0000256" key="12">
    <source>
        <dbReference type="ARBA" id="ARBA00071636"/>
    </source>
</evidence>
<evidence type="ECO:0000313" key="19">
    <source>
        <dbReference type="EMBL" id="EFJ38700.1"/>
    </source>
</evidence>
<evidence type="ECO:0000256" key="8">
    <source>
        <dbReference type="ARBA" id="ARBA00022801"/>
    </source>
</evidence>
<dbReference type="InterPro" id="IPR050164">
    <property type="entry name" value="Peptidase_C19"/>
</dbReference>
<gene>
    <name evidence="19" type="ORF">SELMODRAFT_75187</name>
</gene>
<keyword evidence="6" id="KW-0677">Repeat</keyword>
<dbReference type="InterPro" id="IPR033841">
    <property type="entry name" value="Pep_USP48"/>
</dbReference>
<dbReference type="GO" id="GO:0004197">
    <property type="term" value="F:cysteine-type endopeptidase activity"/>
    <property type="evidence" value="ECO:0007669"/>
    <property type="project" value="InterPro"/>
</dbReference>
<reference evidence="19 20" key="1">
    <citation type="journal article" date="2011" name="Science">
        <title>The Selaginella genome identifies genetic changes associated with the evolution of vascular plants.</title>
        <authorList>
            <person name="Banks J.A."/>
            <person name="Nishiyama T."/>
            <person name="Hasebe M."/>
            <person name="Bowman J.L."/>
            <person name="Gribskov M."/>
            <person name="dePamphilis C."/>
            <person name="Albert V.A."/>
            <person name="Aono N."/>
            <person name="Aoyama T."/>
            <person name="Ambrose B.A."/>
            <person name="Ashton N.W."/>
            <person name="Axtell M.J."/>
            <person name="Barker E."/>
            <person name="Barker M.S."/>
            <person name="Bennetzen J.L."/>
            <person name="Bonawitz N.D."/>
            <person name="Chapple C."/>
            <person name="Cheng C."/>
            <person name="Correa L.G."/>
            <person name="Dacre M."/>
            <person name="DeBarry J."/>
            <person name="Dreyer I."/>
            <person name="Elias M."/>
            <person name="Engstrom E.M."/>
            <person name="Estelle M."/>
            <person name="Feng L."/>
            <person name="Finet C."/>
            <person name="Floyd S.K."/>
            <person name="Frommer W.B."/>
            <person name="Fujita T."/>
            <person name="Gramzow L."/>
            <person name="Gutensohn M."/>
            <person name="Harholt J."/>
            <person name="Hattori M."/>
            <person name="Heyl A."/>
            <person name="Hirai T."/>
            <person name="Hiwatashi Y."/>
            <person name="Ishikawa M."/>
            <person name="Iwata M."/>
            <person name="Karol K.G."/>
            <person name="Koehler B."/>
            <person name="Kolukisaoglu U."/>
            <person name="Kubo M."/>
            <person name="Kurata T."/>
            <person name="Lalonde S."/>
            <person name="Li K."/>
            <person name="Li Y."/>
            <person name="Litt A."/>
            <person name="Lyons E."/>
            <person name="Manning G."/>
            <person name="Maruyama T."/>
            <person name="Michael T.P."/>
            <person name="Mikami K."/>
            <person name="Miyazaki S."/>
            <person name="Morinaga S."/>
            <person name="Murata T."/>
            <person name="Mueller-Roeber B."/>
            <person name="Nelson D.R."/>
            <person name="Obara M."/>
            <person name="Oguri Y."/>
            <person name="Olmstead R.G."/>
            <person name="Onodera N."/>
            <person name="Petersen B.L."/>
            <person name="Pils B."/>
            <person name="Prigge M."/>
            <person name="Rensing S.A."/>
            <person name="Riano-Pachon D.M."/>
            <person name="Roberts A.W."/>
            <person name="Sato Y."/>
            <person name="Scheller H.V."/>
            <person name="Schulz B."/>
            <person name="Schulz C."/>
            <person name="Shakirov E.V."/>
            <person name="Shibagaki N."/>
            <person name="Shinohara N."/>
            <person name="Shippen D.E."/>
            <person name="Soerensen I."/>
            <person name="Sotooka R."/>
            <person name="Sugimoto N."/>
            <person name="Sugita M."/>
            <person name="Sumikawa N."/>
            <person name="Tanurdzic M."/>
            <person name="Theissen G."/>
            <person name="Ulvskov P."/>
            <person name="Wakazuki S."/>
            <person name="Weng J.K."/>
            <person name="Willats W.W."/>
            <person name="Wipf D."/>
            <person name="Wolf P.G."/>
            <person name="Yang L."/>
            <person name="Zimmer A.D."/>
            <person name="Zhu Q."/>
            <person name="Mitros T."/>
            <person name="Hellsten U."/>
            <person name="Loque D."/>
            <person name="Otillar R."/>
            <person name="Salamov A."/>
            <person name="Schmutz J."/>
            <person name="Shapiro H."/>
            <person name="Lindquist E."/>
            <person name="Lucas S."/>
            <person name="Rokhsar D."/>
            <person name="Grigoriev I.V."/>
        </authorList>
    </citation>
    <scope>NUCLEOTIDE SEQUENCE [LARGE SCALE GENOMIC DNA]</scope>
</reference>
<dbReference type="SMART" id="SM00695">
    <property type="entry name" value="DUSP"/>
    <property type="match status" value="1"/>
</dbReference>
<dbReference type="GO" id="GO:0031647">
    <property type="term" value="P:regulation of protein stability"/>
    <property type="evidence" value="ECO:0000318"/>
    <property type="project" value="GO_Central"/>
</dbReference>
<evidence type="ECO:0000256" key="15">
    <source>
        <dbReference type="ARBA" id="ARBA00082179"/>
    </source>
</evidence>
<keyword evidence="7" id="KW-0833">Ubl conjugation pathway</keyword>
<evidence type="ECO:0000256" key="10">
    <source>
        <dbReference type="ARBA" id="ARBA00023242"/>
    </source>
</evidence>
<dbReference type="SUPFAM" id="SSF54001">
    <property type="entry name" value="Cysteine proteinases"/>
    <property type="match status" value="1"/>
</dbReference>
<evidence type="ECO:0000259" key="16">
    <source>
        <dbReference type="PROSITE" id="PS50053"/>
    </source>
</evidence>
<dbReference type="PROSITE" id="PS00972">
    <property type="entry name" value="USP_1"/>
    <property type="match status" value="1"/>
</dbReference>
<evidence type="ECO:0000256" key="4">
    <source>
        <dbReference type="ARBA" id="ARBA00012759"/>
    </source>
</evidence>
<feature type="non-terminal residue" evidence="19">
    <location>
        <position position="1"/>
    </location>
</feature>
<comment type="function">
    <text evidence="11">Recognizes and hydrolyzes the peptide bond at the C-terminal Gly of ubiquitin. Involved in the processing of poly-ubiquitin precursors as well as that of ubiquitinated proteins. Deubiquitinates H2BK143ub1 of histone H2B.</text>
</comment>
<evidence type="ECO:0000313" key="20">
    <source>
        <dbReference type="Proteomes" id="UP000001514"/>
    </source>
</evidence>
<dbReference type="InParanoid" id="D8QN59"/>
<dbReference type="Pfam" id="PF06337">
    <property type="entry name" value="DUSP"/>
    <property type="match status" value="1"/>
</dbReference>
<evidence type="ECO:0000256" key="5">
    <source>
        <dbReference type="ARBA" id="ARBA00022670"/>
    </source>
</evidence>
<evidence type="ECO:0000256" key="13">
    <source>
        <dbReference type="ARBA" id="ARBA00075174"/>
    </source>
</evidence>
<evidence type="ECO:0000259" key="18">
    <source>
        <dbReference type="PROSITE" id="PS51283"/>
    </source>
</evidence>
<dbReference type="MEROPS" id="C19.068"/>
<evidence type="ECO:0000259" key="17">
    <source>
        <dbReference type="PROSITE" id="PS50235"/>
    </source>
</evidence>
<dbReference type="SUPFAM" id="SSF54236">
    <property type="entry name" value="Ubiquitin-like"/>
    <property type="match status" value="1"/>
</dbReference>
<dbReference type="STRING" id="88036.D8QN59"/>
<dbReference type="HOGENOM" id="CLU_010287_0_0_1"/>
<dbReference type="GO" id="GO:0005634">
    <property type="term" value="C:nucleus"/>
    <property type="evidence" value="ECO:0000318"/>
    <property type="project" value="GO_Central"/>
</dbReference>
<evidence type="ECO:0000256" key="2">
    <source>
        <dbReference type="ARBA" id="ARBA00004123"/>
    </source>
</evidence>
<dbReference type="PROSITE" id="PS50235">
    <property type="entry name" value="USP_3"/>
    <property type="match status" value="1"/>
</dbReference>
<dbReference type="Pfam" id="PF00443">
    <property type="entry name" value="UCH"/>
    <property type="match status" value="1"/>
</dbReference>
<dbReference type="InterPro" id="IPR001394">
    <property type="entry name" value="Peptidase_C19_UCH"/>
</dbReference>
<sequence>RRIHLTKIVTEEDLRWFFHLDRPACQGCRGNTKDNPLCLCGLVPPANGTRKHGLWQKLSDIIDELGPDPSRELRVMDIPAGLTNLGATCYVNSVLQCLFMNTTFRNGVFSAEMELVRNDPVLHQLARLFAQLHSGTKSSVDSAAFATTLELDNAVQQDGQEFLKLLLTLLERVLAQSRVPEARDVVQNLFRGTFSYVTKCSSCGKESGASDQFVDFYELEVNVKGFSSLEESLDDYLNEEKLSGENQYFCEYCKARVDATHSTKLRLLPPVLNFQLKRFVFNLKTSTKKKVTSKFMFPKVLDMERRVSPVTSDGSPGEPAHYDLFAILMHKGNMASSGHYVVHIRDERTGQWWQFDDEEVTMLGSNPLGEPTSKLDKVSPDRDDNLLMSPDAYMLMFSRRTSTPRVAEEPVRSIPEFLKAEVDEQNYSLMSSCEVYNLMKDEEEQRIVERRAEVREVLANARPTAPKGFWISAEWLRNWTDSLKPPSAIDNSILLCEHERVSPKSIQLMKCISDAAWQSLHSKYGGQPVVTMESCCFECIYADAAAAATAESFRSGRAAMKLMAENVMAGKGVEGHLFYVSRSWLVQWMRKKAALDTLGDGDLNPTSAITCRHNALLPDDAAGAKRQVVPEVLWSYFYQNAVVVGGEEQRGHKPFPVNTENCKICEAEHSHTLTKCLMLSFRATKMEQRQKQEAIFSGRNPVLNPGDVYYLVPSSWISLWRAYIGASGKNVLDIEEPVGLERFLSSLLCKHGGLLYNPPALTRTRRGELVQKASSDDVQVVVSRDDWVYFCQQWDANAGKGIRAYVEEAQMPDRPEKELSELKLPILRTEPEVCRECIDDRETTELVHKLNYTNATITVDLVQGKEPPPSLVFAAANQDAERRTSKRARRTVATGNKQVKLTVSGTTTVYQLKMLIWEWLGVVKENQEVHFGKVELTDESTTLADVGVLPNSQLWVSDSGLHEHRDIAGKPMLSLFIYVSLIASLWFSQTSSRLHSRATLKKVLGGRGF</sequence>
<keyword evidence="10" id="KW-0539">Nucleus</keyword>
<dbReference type="PROSITE" id="PS00973">
    <property type="entry name" value="USP_2"/>
    <property type="match status" value="1"/>
</dbReference>
<keyword evidence="8" id="KW-0378">Hydrolase</keyword>
<dbReference type="InterPro" id="IPR006615">
    <property type="entry name" value="Pept_C19_DUSP"/>
</dbReference>
<name>D8QN59_SELML</name>
<dbReference type="OMA" id="YLGQEKW"/>
<dbReference type="GO" id="GO:0016579">
    <property type="term" value="P:protein deubiquitination"/>
    <property type="evidence" value="ECO:0007669"/>
    <property type="project" value="InterPro"/>
</dbReference>
<dbReference type="PROSITE" id="PS50053">
    <property type="entry name" value="UBIQUITIN_2"/>
    <property type="match status" value="1"/>
</dbReference>
<evidence type="ECO:0000256" key="6">
    <source>
        <dbReference type="ARBA" id="ARBA00022737"/>
    </source>
</evidence>
<accession>D8QN59</accession>
<dbReference type="FunFam" id="3.90.70.10:FF:000049">
    <property type="entry name" value="ubiquitin carboxyl-terminal hydrolase 48"/>
    <property type="match status" value="1"/>
</dbReference>
<dbReference type="InterPro" id="IPR044743">
    <property type="entry name" value="Ubl_USP48"/>
</dbReference>
<evidence type="ECO:0000256" key="14">
    <source>
        <dbReference type="ARBA" id="ARBA00078771"/>
    </source>
</evidence>
<dbReference type="SUPFAM" id="SSF143791">
    <property type="entry name" value="DUSP-like"/>
    <property type="match status" value="1"/>
</dbReference>
<dbReference type="CDD" id="cd01795">
    <property type="entry name" value="Ubl_USP48"/>
    <property type="match status" value="1"/>
</dbReference>
<keyword evidence="5" id="KW-0645">Protease</keyword>
<dbReference type="Gene3D" id="3.10.20.90">
    <property type="entry name" value="Phosphatidylinositol 3-kinase Catalytic Subunit, Chain A, domain 1"/>
    <property type="match status" value="1"/>
</dbReference>
<feature type="domain" description="USP" evidence="17">
    <location>
        <begin position="80"/>
        <end position="400"/>
    </location>
</feature>
<evidence type="ECO:0000256" key="11">
    <source>
        <dbReference type="ARBA" id="ARBA00056392"/>
    </source>
</evidence>
<keyword evidence="9" id="KW-0788">Thiol protease</keyword>
<evidence type="ECO:0000256" key="7">
    <source>
        <dbReference type="ARBA" id="ARBA00022786"/>
    </source>
</evidence>
<dbReference type="EC" id="3.4.19.12" evidence="4"/>
<comment type="subcellular location">
    <subcellularLocation>
        <location evidence="2">Nucleus</location>
    </subcellularLocation>
</comment>
<dbReference type="GO" id="GO:0004843">
    <property type="term" value="F:cysteine-type deubiquitinase activity"/>
    <property type="evidence" value="ECO:0000318"/>
    <property type="project" value="GO_Central"/>
</dbReference>
<evidence type="ECO:0000256" key="1">
    <source>
        <dbReference type="ARBA" id="ARBA00000707"/>
    </source>
</evidence>
<dbReference type="KEGG" id="smo:SELMODRAFT_75187"/>
<dbReference type="InterPro" id="IPR038765">
    <property type="entry name" value="Papain-like_cys_pep_sf"/>
</dbReference>
<dbReference type="InterPro" id="IPR029071">
    <property type="entry name" value="Ubiquitin-like_domsf"/>
</dbReference>
<comment type="catalytic activity">
    <reaction evidence="1">
        <text>Thiol-dependent hydrolysis of ester, thioester, amide, peptide and isopeptide bonds formed by the C-terminal Gly of ubiquitin (a 76-residue protein attached to proteins as an intracellular targeting signal).</text>
        <dbReference type="EC" id="3.4.19.12"/>
    </reaction>
</comment>
<feature type="domain" description="DUSP" evidence="18">
    <location>
        <begin position="683"/>
        <end position="806"/>
    </location>
</feature>
<dbReference type="InterPro" id="IPR000626">
    <property type="entry name" value="Ubiquitin-like_dom"/>
</dbReference>
<dbReference type="CDD" id="cd02668">
    <property type="entry name" value="Peptidase_C19L"/>
    <property type="match status" value="1"/>
</dbReference>
<dbReference type="PANTHER" id="PTHR24006">
    <property type="entry name" value="UBIQUITIN CARBOXYL-TERMINAL HYDROLASE"/>
    <property type="match status" value="1"/>
</dbReference>
<dbReference type="EMBL" id="GL377565">
    <property type="protein sequence ID" value="EFJ38700.1"/>
    <property type="molecule type" value="Genomic_DNA"/>
</dbReference>
<evidence type="ECO:0000256" key="3">
    <source>
        <dbReference type="ARBA" id="ARBA00009085"/>
    </source>
</evidence>
<dbReference type="InterPro" id="IPR035927">
    <property type="entry name" value="DUSP-like_sf"/>
</dbReference>
<dbReference type="GO" id="GO:0006508">
    <property type="term" value="P:proteolysis"/>
    <property type="evidence" value="ECO:0007669"/>
    <property type="project" value="UniProtKB-KW"/>
</dbReference>
<dbReference type="PANTHER" id="PTHR24006:SF722">
    <property type="entry name" value="UBIQUITIN CARBOXYL-TERMINAL HYDROLASE 48"/>
    <property type="match status" value="1"/>
</dbReference>
<dbReference type="Gene3D" id="3.90.70.10">
    <property type="entry name" value="Cysteine proteinases"/>
    <property type="match status" value="1"/>
</dbReference>
<proteinExistence type="inferred from homology"/>
<dbReference type="GO" id="GO:0005829">
    <property type="term" value="C:cytosol"/>
    <property type="evidence" value="ECO:0000318"/>
    <property type="project" value="GO_Central"/>
</dbReference>
<dbReference type="AlphaFoldDB" id="D8QN59"/>
<protein>
    <recommendedName>
        <fullName evidence="12">Ubiquitin carboxyl-terminal hydrolase 26</fullName>
        <ecNumber evidence="4">3.4.19.12</ecNumber>
    </recommendedName>
    <alternativeName>
        <fullName evidence="15">Deubiquitinating enzyme 26</fullName>
    </alternativeName>
    <alternativeName>
        <fullName evidence="13">Ubiquitin thioesterase 26</fullName>
    </alternativeName>
    <alternativeName>
        <fullName evidence="14">Ubiquitin-specific-processing protease 26</fullName>
    </alternativeName>
</protein>
<dbReference type="eggNOG" id="KOG1863">
    <property type="taxonomic scope" value="Eukaryota"/>
</dbReference>
<dbReference type="InterPro" id="IPR018200">
    <property type="entry name" value="USP_CS"/>
</dbReference>
<dbReference type="PROSITE" id="PS51283">
    <property type="entry name" value="DUSP"/>
    <property type="match status" value="2"/>
</dbReference>
<dbReference type="InterPro" id="IPR028889">
    <property type="entry name" value="USP"/>
</dbReference>
<feature type="domain" description="Ubiquitin-like" evidence="16">
    <location>
        <begin position="890"/>
        <end position="954"/>
    </location>
</feature>
<evidence type="ECO:0000256" key="9">
    <source>
        <dbReference type="ARBA" id="ARBA00022807"/>
    </source>
</evidence>
<comment type="similarity">
    <text evidence="3">Belongs to the peptidase C19 family.</text>
</comment>
<dbReference type="FunCoup" id="D8QN59">
    <property type="interactions" value="3896"/>
</dbReference>
<keyword evidence="20" id="KW-1185">Reference proteome</keyword>
<organism evidence="20">
    <name type="scientific">Selaginella moellendorffii</name>
    <name type="common">Spikemoss</name>
    <dbReference type="NCBI Taxonomy" id="88036"/>
    <lineage>
        <taxon>Eukaryota</taxon>
        <taxon>Viridiplantae</taxon>
        <taxon>Streptophyta</taxon>
        <taxon>Embryophyta</taxon>
        <taxon>Tracheophyta</taxon>
        <taxon>Lycopodiopsida</taxon>
        <taxon>Selaginellales</taxon>
        <taxon>Selaginellaceae</taxon>
        <taxon>Selaginella</taxon>
    </lineage>
</organism>
<dbReference type="Gramene" id="EFJ38700">
    <property type="protein sequence ID" value="EFJ38700"/>
    <property type="gene ID" value="SELMODRAFT_75187"/>
</dbReference>
<feature type="domain" description="DUSP" evidence="18">
    <location>
        <begin position="445"/>
        <end position="535"/>
    </location>
</feature>